<gene>
    <name evidence="2" type="ORF">C8D86_1089</name>
</gene>
<feature type="region of interest" description="Disordered" evidence="1">
    <location>
        <begin position="364"/>
        <end position="399"/>
    </location>
</feature>
<comment type="caution">
    <text evidence="2">The sequence shown here is derived from an EMBL/GenBank/DDBJ whole genome shotgun (WGS) entry which is preliminary data.</text>
</comment>
<name>A0A370GLX6_9COXI</name>
<dbReference type="EMBL" id="QQAX01000008">
    <property type="protein sequence ID" value="RDI44758.1"/>
    <property type="molecule type" value="Genomic_DNA"/>
</dbReference>
<dbReference type="Proteomes" id="UP000254720">
    <property type="component" value="Unassembled WGS sequence"/>
</dbReference>
<dbReference type="RefSeq" id="WP_114834107.1">
    <property type="nucleotide sequence ID" value="NZ_LR699114.1"/>
</dbReference>
<dbReference type="AlphaFoldDB" id="A0A370GLX6"/>
<evidence type="ECO:0000313" key="2">
    <source>
        <dbReference type="EMBL" id="RDI44758.1"/>
    </source>
</evidence>
<proteinExistence type="predicted"/>
<reference evidence="2 3" key="1">
    <citation type="submission" date="2018-07" db="EMBL/GenBank/DDBJ databases">
        <title>Genomic Encyclopedia of Type Strains, Phase IV (KMG-IV): sequencing the most valuable type-strain genomes for metagenomic binning, comparative biology and taxonomic classification.</title>
        <authorList>
            <person name="Goeker M."/>
        </authorList>
    </citation>
    <scope>NUCLEOTIDE SEQUENCE [LARGE SCALE GENOMIC DNA]</scope>
    <source>
        <strain evidence="2 3">DSM 16500</strain>
    </source>
</reference>
<protein>
    <submittedName>
        <fullName evidence="2">Uncharacterized protein</fullName>
    </submittedName>
</protein>
<evidence type="ECO:0000313" key="3">
    <source>
        <dbReference type="Proteomes" id="UP000254720"/>
    </source>
</evidence>
<organism evidence="2 3">
    <name type="scientific">Aquicella lusitana</name>
    <dbReference type="NCBI Taxonomy" id="254246"/>
    <lineage>
        <taxon>Bacteria</taxon>
        <taxon>Pseudomonadati</taxon>
        <taxon>Pseudomonadota</taxon>
        <taxon>Gammaproteobacteria</taxon>
        <taxon>Legionellales</taxon>
        <taxon>Coxiellaceae</taxon>
        <taxon>Aquicella</taxon>
    </lineage>
</organism>
<accession>A0A370GLX6</accession>
<keyword evidence="3" id="KW-1185">Reference proteome</keyword>
<sequence length="399" mass="44818">MDTRTNLTVPDQPEYTLQLSQDLIDLATKAKTQGTSKRYHIRVPLCIDPPTRNKSAGLSRAQFAKLVSDLNSLEMPYTIYLVPNDEKAYADFLLLHRETIALIKQNDEDLDLEAYKASGEENKKVVSEEEMEGKKIVLVQKWRQTPNWKDAEAQYFNLRNGKRREAVETLLEQDTNKRLKLHPNEDPEDIKSHYIAETTDYVSWLKRNGNNTDPHNILLYPNGKPQVLVNADLNAGEMNRVSGSLASYKYSIITNKKNGKSPTSNKKANNTTSMLNALMTEQQIEWATESAARLMEKGLLDKKDLVGFVAGFYKEVNSYGQHVVPVVSQTKPVSNDTELVGTVPALVIDNTKVEKGTAKLMTAQREQEGLWSPSTKKKKQSSTTTPSLTNSGNLVKVNC</sequence>
<evidence type="ECO:0000256" key="1">
    <source>
        <dbReference type="SAM" id="MobiDB-lite"/>
    </source>
</evidence>